<gene>
    <name evidence="1" type="primary">pol</name>
    <name evidence="1" type="ORF">CR513_45766</name>
</gene>
<reference evidence="1" key="1">
    <citation type="submission" date="2018-05" db="EMBL/GenBank/DDBJ databases">
        <title>Draft genome of Mucuna pruriens seed.</title>
        <authorList>
            <person name="Nnadi N.E."/>
            <person name="Vos R."/>
            <person name="Hasami M.H."/>
            <person name="Devisetty U.K."/>
            <person name="Aguiy J.C."/>
        </authorList>
    </citation>
    <scope>NUCLEOTIDE SEQUENCE [LARGE SCALE GENOMIC DNA]</scope>
    <source>
        <strain evidence="1">JCA_2017</strain>
    </source>
</reference>
<dbReference type="Gene3D" id="3.30.70.270">
    <property type="match status" value="1"/>
</dbReference>
<dbReference type="AlphaFoldDB" id="A0A371F873"/>
<dbReference type="OrthoDB" id="1922084at2759"/>
<dbReference type="Proteomes" id="UP000257109">
    <property type="component" value="Unassembled WGS sequence"/>
</dbReference>
<sequence length="130" mass="14801">MISIFSDLLEQCVEVFMDDFTIYAESFDACLENLSRVLTRCIQTNMVLNFENFHLMVTEGIMLGHLVSSREIEVNKAKVDIITSLPNPASMRGVRSFLGHAGFYRTSTRLPCLCPTCYKKRWILSLTKPA</sequence>
<evidence type="ECO:0000313" key="1">
    <source>
        <dbReference type="EMBL" id="RDX74484.1"/>
    </source>
</evidence>
<evidence type="ECO:0000313" key="2">
    <source>
        <dbReference type="Proteomes" id="UP000257109"/>
    </source>
</evidence>
<dbReference type="EMBL" id="QJKJ01010164">
    <property type="protein sequence ID" value="RDX74484.1"/>
    <property type="molecule type" value="Genomic_DNA"/>
</dbReference>
<name>A0A371F873_MUCPR</name>
<dbReference type="InterPro" id="IPR043502">
    <property type="entry name" value="DNA/RNA_pol_sf"/>
</dbReference>
<organism evidence="1 2">
    <name type="scientific">Mucuna pruriens</name>
    <name type="common">Velvet bean</name>
    <name type="synonym">Dolichos pruriens</name>
    <dbReference type="NCBI Taxonomy" id="157652"/>
    <lineage>
        <taxon>Eukaryota</taxon>
        <taxon>Viridiplantae</taxon>
        <taxon>Streptophyta</taxon>
        <taxon>Embryophyta</taxon>
        <taxon>Tracheophyta</taxon>
        <taxon>Spermatophyta</taxon>
        <taxon>Magnoliopsida</taxon>
        <taxon>eudicotyledons</taxon>
        <taxon>Gunneridae</taxon>
        <taxon>Pentapetalae</taxon>
        <taxon>rosids</taxon>
        <taxon>fabids</taxon>
        <taxon>Fabales</taxon>
        <taxon>Fabaceae</taxon>
        <taxon>Papilionoideae</taxon>
        <taxon>50 kb inversion clade</taxon>
        <taxon>NPAAA clade</taxon>
        <taxon>indigoferoid/millettioid clade</taxon>
        <taxon>Phaseoleae</taxon>
        <taxon>Mucuna</taxon>
    </lineage>
</organism>
<dbReference type="InterPro" id="IPR043128">
    <property type="entry name" value="Rev_trsase/Diguanyl_cyclase"/>
</dbReference>
<dbReference type="SUPFAM" id="SSF56672">
    <property type="entry name" value="DNA/RNA polymerases"/>
    <property type="match status" value="1"/>
</dbReference>
<dbReference type="PANTHER" id="PTHR33064">
    <property type="entry name" value="POL PROTEIN"/>
    <property type="match status" value="1"/>
</dbReference>
<dbReference type="InterPro" id="IPR051320">
    <property type="entry name" value="Viral_Replic_Matur_Polypro"/>
</dbReference>
<proteinExistence type="predicted"/>
<accession>A0A371F873</accession>
<keyword evidence="2" id="KW-1185">Reference proteome</keyword>
<comment type="caution">
    <text evidence="1">The sequence shown here is derived from an EMBL/GenBank/DDBJ whole genome shotgun (WGS) entry which is preliminary data.</text>
</comment>
<protein>
    <submittedName>
        <fullName evidence="1">Retrovirus-related Pol polyprotein from transposon opus</fullName>
    </submittedName>
</protein>
<feature type="non-terminal residue" evidence="1">
    <location>
        <position position="1"/>
    </location>
</feature>
<dbReference type="PANTHER" id="PTHR33064:SF39">
    <property type="match status" value="1"/>
</dbReference>